<feature type="domain" description="YdhG-like" evidence="1">
    <location>
        <begin position="23"/>
        <end position="114"/>
    </location>
</feature>
<dbReference type="Pfam" id="PF08818">
    <property type="entry name" value="DUF1801"/>
    <property type="match status" value="1"/>
</dbReference>
<keyword evidence="3" id="KW-1185">Reference proteome</keyword>
<dbReference type="Proteomes" id="UP000305848">
    <property type="component" value="Unassembled WGS sequence"/>
</dbReference>
<dbReference type="SUPFAM" id="SSF159888">
    <property type="entry name" value="YdhG-like"/>
    <property type="match status" value="1"/>
</dbReference>
<dbReference type="EMBL" id="SZQL01000001">
    <property type="protein sequence ID" value="TKK71701.1"/>
    <property type="molecule type" value="Genomic_DNA"/>
</dbReference>
<name>A0A4U3L8R3_9BACT</name>
<reference evidence="2 3" key="1">
    <citation type="submission" date="2019-05" db="EMBL/GenBank/DDBJ databases">
        <title>Panacibacter sp. strain 17mud1-8 Genome sequencing and assembly.</title>
        <authorList>
            <person name="Chhetri G."/>
        </authorList>
    </citation>
    <scope>NUCLEOTIDE SEQUENCE [LARGE SCALE GENOMIC DNA]</scope>
    <source>
        <strain evidence="2 3">17mud1-8</strain>
    </source>
</reference>
<dbReference type="OrthoDB" id="115213at2"/>
<evidence type="ECO:0000313" key="2">
    <source>
        <dbReference type="EMBL" id="TKK71701.1"/>
    </source>
</evidence>
<organism evidence="2 3">
    <name type="scientific">Ilyomonas limi</name>
    <dbReference type="NCBI Taxonomy" id="2575867"/>
    <lineage>
        <taxon>Bacteria</taxon>
        <taxon>Pseudomonadati</taxon>
        <taxon>Bacteroidota</taxon>
        <taxon>Chitinophagia</taxon>
        <taxon>Chitinophagales</taxon>
        <taxon>Chitinophagaceae</taxon>
        <taxon>Ilyomonas</taxon>
    </lineage>
</organism>
<proteinExistence type="predicted"/>
<protein>
    <recommendedName>
        <fullName evidence="1">YdhG-like domain-containing protein</fullName>
    </recommendedName>
</protein>
<dbReference type="AlphaFoldDB" id="A0A4U3L8R3"/>
<evidence type="ECO:0000259" key="1">
    <source>
        <dbReference type="Pfam" id="PF08818"/>
    </source>
</evidence>
<evidence type="ECO:0000313" key="3">
    <source>
        <dbReference type="Proteomes" id="UP000305848"/>
    </source>
</evidence>
<gene>
    <name evidence="2" type="ORF">FC093_01380</name>
</gene>
<dbReference type="InterPro" id="IPR014922">
    <property type="entry name" value="YdhG-like"/>
</dbReference>
<accession>A0A4U3L8R3</accession>
<sequence>MKTNPVTPGTIDAYIISFPENIQQMLEVMRMTIRKAAPDAVEIINYGIPTFYLKGNLVHFAAYKNHIGFYPSPSGIIAFKEEVSAYKSSKGAVQFPVDKPLPLSLISKIVKYRVKENLERAEVKEKAKKVKSKRNSESMSK</sequence>
<comment type="caution">
    <text evidence="2">The sequence shown here is derived from an EMBL/GenBank/DDBJ whole genome shotgun (WGS) entry which is preliminary data.</text>
</comment>
<dbReference type="Gene3D" id="3.90.1150.200">
    <property type="match status" value="1"/>
</dbReference>
<dbReference type="RefSeq" id="WP_137259941.1">
    <property type="nucleotide sequence ID" value="NZ_SZQL01000001.1"/>
</dbReference>